<feature type="transmembrane region" description="Helical" evidence="2">
    <location>
        <begin position="154"/>
        <end position="172"/>
    </location>
</feature>
<evidence type="ECO:0000313" key="5">
    <source>
        <dbReference type="Proteomes" id="UP000015101"/>
    </source>
</evidence>
<reference evidence="5" key="1">
    <citation type="submission" date="2012-12" db="EMBL/GenBank/DDBJ databases">
        <authorList>
            <person name="Hellsten U."/>
            <person name="Grimwood J."/>
            <person name="Chapman J.A."/>
            <person name="Shapiro H."/>
            <person name="Aerts A."/>
            <person name="Otillar R.P."/>
            <person name="Terry A.Y."/>
            <person name="Boore J.L."/>
            <person name="Simakov O."/>
            <person name="Marletaz F."/>
            <person name="Cho S.-J."/>
            <person name="Edsinger-Gonzales E."/>
            <person name="Havlak P."/>
            <person name="Kuo D.-H."/>
            <person name="Larsson T."/>
            <person name="Lv J."/>
            <person name="Arendt D."/>
            <person name="Savage R."/>
            <person name="Osoegawa K."/>
            <person name="de Jong P."/>
            <person name="Lindberg D.R."/>
            <person name="Seaver E.C."/>
            <person name="Weisblat D.A."/>
            <person name="Putnam N.H."/>
            <person name="Grigoriev I.V."/>
            <person name="Rokhsar D.S."/>
        </authorList>
    </citation>
    <scope>NUCLEOTIDE SEQUENCE</scope>
</reference>
<feature type="transmembrane region" description="Helical" evidence="2">
    <location>
        <begin position="6"/>
        <end position="24"/>
    </location>
</feature>
<dbReference type="GeneID" id="20204087"/>
<keyword evidence="2" id="KW-0812">Transmembrane</keyword>
<dbReference type="HOGENOM" id="CLU_1541791_0_0_1"/>
<sequence length="174" mass="18819">MRSTTSVHSLLIHAIIIVSFIAIISATNAVSMDATAVATAAATINNNNKTRPASADYEYPDTVDPLIKQRKKPVQKETKQPADQQKVPAPTPPIEIPIHLKAYLSLREALNNTQVNHIREVPYGTTALVLFIAVGTYVALLITDTLLSAPFKLVIAWGAASIIVIIFLRALINA</sequence>
<feature type="region of interest" description="Disordered" evidence="1">
    <location>
        <begin position="70"/>
        <end position="90"/>
    </location>
</feature>
<dbReference type="Proteomes" id="UP000015101">
    <property type="component" value="Unassembled WGS sequence"/>
</dbReference>
<keyword evidence="5" id="KW-1185">Reference proteome</keyword>
<gene>
    <name evidence="4" type="primary">20204087</name>
    <name evidence="3" type="ORF">HELRODRAFT_172564</name>
</gene>
<dbReference type="EMBL" id="KB096502">
    <property type="protein sequence ID" value="ESO04214.1"/>
    <property type="molecule type" value="Genomic_DNA"/>
</dbReference>
<reference evidence="4" key="3">
    <citation type="submission" date="2015-06" db="UniProtKB">
        <authorList>
            <consortium name="EnsemblMetazoa"/>
        </authorList>
    </citation>
    <scope>IDENTIFICATION</scope>
</reference>
<dbReference type="EMBL" id="AMQM01004277">
    <property type="status" value="NOT_ANNOTATED_CDS"/>
    <property type="molecule type" value="Genomic_DNA"/>
</dbReference>
<dbReference type="KEGG" id="hro:HELRODRAFT_172564"/>
<dbReference type="CTD" id="20204087"/>
<accession>T1F5I8</accession>
<feature type="transmembrane region" description="Helical" evidence="2">
    <location>
        <begin position="121"/>
        <end position="142"/>
    </location>
</feature>
<evidence type="ECO:0000256" key="1">
    <source>
        <dbReference type="SAM" id="MobiDB-lite"/>
    </source>
</evidence>
<organism evidence="4 5">
    <name type="scientific">Helobdella robusta</name>
    <name type="common">Californian leech</name>
    <dbReference type="NCBI Taxonomy" id="6412"/>
    <lineage>
        <taxon>Eukaryota</taxon>
        <taxon>Metazoa</taxon>
        <taxon>Spiralia</taxon>
        <taxon>Lophotrochozoa</taxon>
        <taxon>Annelida</taxon>
        <taxon>Clitellata</taxon>
        <taxon>Hirudinea</taxon>
        <taxon>Rhynchobdellida</taxon>
        <taxon>Glossiphoniidae</taxon>
        <taxon>Helobdella</taxon>
    </lineage>
</organism>
<dbReference type="EnsemblMetazoa" id="HelroT172564">
    <property type="protein sequence ID" value="HelroP172564"/>
    <property type="gene ID" value="HelroG172564"/>
</dbReference>
<reference evidence="3 5" key="2">
    <citation type="journal article" date="2013" name="Nature">
        <title>Insights into bilaterian evolution from three spiralian genomes.</title>
        <authorList>
            <person name="Simakov O."/>
            <person name="Marletaz F."/>
            <person name="Cho S.J."/>
            <person name="Edsinger-Gonzales E."/>
            <person name="Havlak P."/>
            <person name="Hellsten U."/>
            <person name="Kuo D.H."/>
            <person name="Larsson T."/>
            <person name="Lv J."/>
            <person name="Arendt D."/>
            <person name="Savage R."/>
            <person name="Osoegawa K."/>
            <person name="de Jong P."/>
            <person name="Grimwood J."/>
            <person name="Chapman J.A."/>
            <person name="Shapiro H."/>
            <person name="Aerts A."/>
            <person name="Otillar R.P."/>
            <person name="Terry A.Y."/>
            <person name="Boore J.L."/>
            <person name="Grigoriev I.V."/>
            <person name="Lindberg D.R."/>
            <person name="Seaver E.C."/>
            <person name="Weisblat D.A."/>
            <person name="Putnam N.H."/>
            <person name="Rokhsar D.S."/>
        </authorList>
    </citation>
    <scope>NUCLEOTIDE SEQUENCE</scope>
</reference>
<dbReference type="RefSeq" id="XP_009017483.1">
    <property type="nucleotide sequence ID" value="XM_009019235.1"/>
</dbReference>
<proteinExistence type="predicted"/>
<protein>
    <submittedName>
        <fullName evidence="3 4">Uncharacterized protein</fullName>
    </submittedName>
</protein>
<keyword evidence="2" id="KW-0472">Membrane</keyword>
<evidence type="ECO:0000313" key="3">
    <source>
        <dbReference type="EMBL" id="ESO04214.1"/>
    </source>
</evidence>
<evidence type="ECO:0000256" key="2">
    <source>
        <dbReference type="SAM" id="Phobius"/>
    </source>
</evidence>
<dbReference type="AlphaFoldDB" id="T1F5I8"/>
<name>T1F5I8_HELRO</name>
<evidence type="ECO:0000313" key="4">
    <source>
        <dbReference type="EnsemblMetazoa" id="HelroP172564"/>
    </source>
</evidence>
<dbReference type="InParanoid" id="T1F5I8"/>
<keyword evidence="2" id="KW-1133">Transmembrane helix</keyword>